<organism evidence="3 4">
    <name type="scientific">Dipteronia dyeriana</name>
    <dbReference type="NCBI Taxonomy" id="168575"/>
    <lineage>
        <taxon>Eukaryota</taxon>
        <taxon>Viridiplantae</taxon>
        <taxon>Streptophyta</taxon>
        <taxon>Embryophyta</taxon>
        <taxon>Tracheophyta</taxon>
        <taxon>Spermatophyta</taxon>
        <taxon>Magnoliopsida</taxon>
        <taxon>eudicotyledons</taxon>
        <taxon>Gunneridae</taxon>
        <taxon>Pentapetalae</taxon>
        <taxon>rosids</taxon>
        <taxon>malvids</taxon>
        <taxon>Sapindales</taxon>
        <taxon>Sapindaceae</taxon>
        <taxon>Hippocastanoideae</taxon>
        <taxon>Acereae</taxon>
        <taxon>Dipteronia</taxon>
    </lineage>
</organism>
<feature type="region of interest" description="Disordered" evidence="1">
    <location>
        <begin position="180"/>
        <end position="227"/>
    </location>
</feature>
<dbReference type="GO" id="GO:0036503">
    <property type="term" value="P:ERAD pathway"/>
    <property type="evidence" value="ECO:0007669"/>
    <property type="project" value="TreeGrafter"/>
</dbReference>
<feature type="compositionally biased region" description="Basic and acidic residues" evidence="1">
    <location>
        <begin position="653"/>
        <end position="665"/>
    </location>
</feature>
<feature type="compositionally biased region" description="Low complexity" evidence="1">
    <location>
        <begin position="681"/>
        <end position="694"/>
    </location>
</feature>
<protein>
    <recommendedName>
        <fullName evidence="2">Ubiquitin-like domain-containing protein</fullName>
    </recommendedName>
</protein>
<feature type="region of interest" description="Disordered" evidence="1">
    <location>
        <begin position="271"/>
        <end position="300"/>
    </location>
</feature>
<evidence type="ECO:0000259" key="2">
    <source>
        <dbReference type="PROSITE" id="PS50053"/>
    </source>
</evidence>
<feature type="compositionally biased region" description="Polar residues" evidence="1">
    <location>
        <begin position="902"/>
        <end position="919"/>
    </location>
</feature>
<dbReference type="InterPro" id="IPR029071">
    <property type="entry name" value="Ubiquitin-like_domsf"/>
</dbReference>
<dbReference type="GO" id="GO:0031593">
    <property type="term" value="F:polyubiquitin modification-dependent protein binding"/>
    <property type="evidence" value="ECO:0007669"/>
    <property type="project" value="TreeGrafter"/>
</dbReference>
<dbReference type="SMART" id="SM00213">
    <property type="entry name" value="UBQ"/>
    <property type="match status" value="1"/>
</dbReference>
<feature type="domain" description="Ubiquitin-like" evidence="2">
    <location>
        <begin position="24"/>
        <end position="99"/>
    </location>
</feature>
<dbReference type="EMBL" id="JANJYI010000002">
    <property type="protein sequence ID" value="KAK2660842.1"/>
    <property type="molecule type" value="Genomic_DNA"/>
</dbReference>
<feature type="compositionally biased region" description="Low complexity" evidence="1">
    <location>
        <begin position="471"/>
        <end position="489"/>
    </location>
</feature>
<feature type="compositionally biased region" description="Polar residues" evidence="1">
    <location>
        <begin position="795"/>
        <end position="817"/>
    </location>
</feature>
<dbReference type="PANTHER" id="PTHR15204:SF5">
    <property type="entry name" value="LARGE PROLINE-RICH PROTEIN BAG6 ISOFORM X1"/>
    <property type="match status" value="1"/>
</dbReference>
<dbReference type="PRINTS" id="PR00348">
    <property type="entry name" value="UBIQUITIN"/>
</dbReference>
<feature type="region of interest" description="Disordered" evidence="1">
    <location>
        <begin position="644"/>
        <end position="756"/>
    </location>
</feature>
<keyword evidence="4" id="KW-1185">Reference proteome</keyword>
<dbReference type="GO" id="GO:0071818">
    <property type="term" value="C:BAT3 complex"/>
    <property type="evidence" value="ECO:0007669"/>
    <property type="project" value="TreeGrafter"/>
</dbReference>
<feature type="compositionally biased region" description="Polar residues" evidence="1">
    <location>
        <begin position="271"/>
        <end position="283"/>
    </location>
</feature>
<dbReference type="PANTHER" id="PTHR15204">
    <property type="entry name" value="LARGE PROLINE-RICH PROTEIN BAG6"/>
    <property type="match status" value="1"/>
</dbReference>
<dbReference type="FunFam" id="3.10.20.90:FF:000154">
    <property type="entry name" value="Large proline-rich protein BAG6"/>
    <property type="match status" value="1"/>
</dbReference>
<dbReference type="GO" id="GO:0051787">
    <property type="term" value="F:misfolded protein binding"/>
    <property type="evidence" value="ECO:0007669"/>
    <property type="project" value="TreeGrafter"/>
</dbReference>
<proteinExistence type="predicted"/>
<comment type="caution">
    <text evidence="3">The sequence shown here is derived from an EMBL/GenBank/DDBJ whole genome shotgun (WGS) entry which is preliminary data.</text>
</comment>
<dbReference type="AlphaFoldDB" id="A0AAD9XKF6"/>
<sequence length="1003" mass="104665">MADQHPNKGSSASYVCGESSDSTVEINIKTLDSQIYSFQVDKSMSVSLFKEKIATDIGVPVGQQRLIFRGKVLKDDHLLSEYHLENGHTLHLVVRQPALSQPSFDTSAGETNVTTGTRGNDANAGAPRNQVGQISHSVVLGTFNVGDQGEGMVPDLTRVIGAVMNSIGIGGQSAMNSGNFGAQFSTLPNTTDQPPQGNEADGTRRNVGSQSQGGGQAHSGQAFSGPLFQVSPQVGQIPAAAAAVPIPSLNVPIPGSLNTLSEFMRSMEATLSQNGYQQSTSSTTHEDLPRTELPTNGRGLPTPEALSIVLRHAQRLLSGHTIAALSHLTGRLEQEGASSDPTIRGQIQEESVRVGIAMQHLGSLLLELGRVILTLRLGQSPAESSVNSGPAVYISPSGPNPLMVQPFPLQTSSLFGGPVPSTNAMGFSSVGVGNAPRNINIHIHAGTALAPVVSAVGTRASNGDGVQGERGNNTGTTNSTNSTNSMGSGSIRVVPVRNLIATAVPSLPTEVAISSAAQPGLGISVSQQPPDSAFMSSMVNEINSRLRNLVGNIQGENQVASGEVESSMQNGGSSAGNDAGISSMINEISSQLRNLVGNMQGQNPVSSSEVESSMRNGGSSAGNDAGNEQPNNMAVSRAAELGISSPGVLPESEGQKPHSECDQVRNNENMRGGLNTNDAVSCSEEGSLSSLNGEPIVESENAPGSSEKKDLSGGANAVPLGLGLGGLERKKRTKQPVTLVKSSEGGTSSAPLDHNLNSGQQLLQSLASRSSAMNRMGANDPSSGQLPMAGRIMENKQSGGQDTDSQLDPGSAMSQVLGSPEINGLLSGFSEQTGVGSPDVLRNMLQQFTQSPQIMNTVNQIAQQFDGQDLGSMFSELGGGQGGGLDLSRMVQQMMPVVSQALSRGSSAPQRCESRSTGTDNHEDVDFQIGIQQVAQRIEHFDPPEEVFRAIVESAGRLQGNGISTEDLVNELCSDESLIHEYAEMLQHDLCRRVERDSGGNKY</sequence>
<evidence type="ECO:0000313" key="4">
    <source>
        <dbReference type="Proteomes" id="UP001280121"/>
    </source>
</evidence>
<dbReference type="Gene3D" id="3.10.20.90">
    <property type="entry name" value="Phosphatidylinositol 3-kinase Catalytic Subunit, Chain A, domain 1"/>
    <property type="match status" value="1"/>
</dbReference>
<feature type="compositionally biased region" description="Polar residues" evidence="1">
    <location>
        <begin position="180"/>
        <end position="196"/>
    </location>
</feature>
<name>A0AAD9XKF6_9ROSI</name>
<feature type="compositionally biased region" description="Low complexity" evidence="1">
    <location>
        <begin position="616"/>
        <end position="627"/>
    </location>
</feature>
<feature type="compositionally biased region" description="Polar residues" evidence="1">
    <location>
        <begin position="561"/>
        <end position="576"/>
    </location>
</feature>
<feature type="compositionally biased region" description="Polar residues" evidence="1">
    <location>
        <begin position="101"/>
        <end position="120"/>
    </location>
</feature>
<dbReference type="SUPFAM" id="SSF54236">
    <property type="entry name" value="Ubiquitin-like"/>
    <property type="match status" value="1"/>
</dbReference>
<feature type="region of interest" description="Disordered" evidence="1">
    <location>
        <begin position="460"/>
        <end position="489"/>
    </location>
</feature>
<feature type="region of interest" description="Disordered" evidence="1">
    <location>
        <begin position="598"/>
        <end position="631"/>
    </location>
</feature>
<reference evidence="3" key="1">
    <citation type="journal article" date="2023" name="Plant J.">
        <title>Genome sequences and population genomics provide insights into the demographic history, inbreeding, and mutation load of two 'living fossil' tree species of Dipteronia.</title>
        <authorList>
            <person name="Feng Y."/>
            <person name="Comes H.P."/>
            <person name="Chen J."/>
            <person name="Zhu S."/>
            <person name="Lu R."/>
            <person name="Zhang X."/>
            <person name="Li P."/>
            <person name="Qiu J."/>
            <person name="Olsen K.M."/>
            <person name="Qiu Y."/>
        </authorList>
    </citation>
    <scope>NUCLEOTIDE SEQUENCE</scope>
    <source>
        <strain evidence="3">KIB01</strain>
    </source>
</reference>
<feature type="region of interest" description="Disordered" evidence="1">
    <location>
        <begin position="101"/>
        <end position="130"/>
    </location>
</feature>
<dbReference type="Pfam" id="PF00240">
    <property type="entry name" value="ubiquitin"/>
    <property type="match status" value="1"/>
</dbReference>
<dbReference type="Proteomes" id="UP001280121">
    <property type="component" value="Unassembled WGS sequence"/>
</dbReference>
<feature type="region of interest" description="Disordered" evidence="1">
    <location>
        <begin position="795"/>
        <end position="818"/>
    </location>
</feature>
<feature type="compositionally biased region" description="Polar residues" evidence="1">
    <location>
        <begin position="740"/>
        <end position="750"/>
    </location>
</feature>
<feature type="region of interest" description="Disordered" evidence="1">
    <location>
        <begin position="561"/>
        <end position="581"/>
    </location>
</feature>
<gene>
    <name evidence="3" type="ORF">Ddye_007375</name>
</gene>
<feature type="region of interest" description="Disordered" evidence="1">
    <location>
        <begin position="902"/>
        <end position="923"/>
    </location>
</feature>
<evidence type="ECO:0000256" key="1">
    <source>
        <dbReference type="SAM" id="MobiDB-lite"/>
    </source>
</evidence>
<dbReference type="PROSITE" id="PS50053">
    <property type="entry name" value="UBIQUITIN_2"/>
    <property type="match status" value="1"/>
</dbReference>
<feature type="compositionally biased region" description="Polar residues" evidence="1">
    <location>
        <begin position="666"/>
        <end position="680"/>
    </location>
</feature>
<accession>A0AAD9XKF6</accession>
<evidence type="ECO:0000313" key="3">
    <source>
        <dbReference type="EMBL" id="KAK2660842.1"/>
    </source>
</evidence>
<feature type="compositionally biased region" description="Polar residues" evidence="1">
    <location>
        <begin position="598"/>
        <end position="615"/>
    </location>
</feature>
<dbReference type="InterPro" id="IPR019956">
    <property type="entry name" value="Ubiquitin_dom"/>
</dbReference>
<dbReference type="InterPro" id="IPR000626">
    <property type="entry name" value="Ubiquitin-like_dom"/>
</dbReference>